<dbReference type="AlphaFoldDB" id="X0PBN3"/>
<evidence type="ECO:0000313" key="5">
    <source>
        <dbReference type="EMBL" id="KRM05837.1"/>
    </source>
</evidence>
<keyword evidence="1 2" id="KW-0732">Signal</keyword>
<dbReference type="PANTHER" id="PTHR35936:SF17">
    <property type="entry name" value="ARGININE-BINDING EXTRACELLULAR PROTEIN ARTP"/>
    <property type="match status" value="1"/>
</dbReference>
<dbReference type="STRING" id="1423743.FD41_GL000682"/>
<protein>
    <submittedName>
        <fullName evidence="5">ABC transporter, substrate-binding protein, family 3</fullName>
    </submittedName>
</protein>
<name>X0PBN3_9LACO</name>
<organism evidence="4 6">
    <name type="scientific">Lentilactobacillus farraginis DSM 18382 = JCM 14108</name>
    <dbReference type="NCBI Taxonomy" id="1423743"/>
    <lineage>
        <taxon>Bacteria</taxon>
        <taxon>Bacillati</taxon>
        <taxon>Bacillota</taxon>
        <taxon>Bacilli</taxon>
        <taxon>Lactobacillales</taxon>
        <taxon>Lactobacillaceae</taxon>
        <taxon>Lentilactobacillus</taxon>
    </lineage>
</organism>
<dbReference type="eggNOG" id="COG0834">
    <property type="taxonomic scope" value="Bacteria"/>
</dbReference>
<feature type="chain" id="PRO_5010514786" evidence="2">
    <location>
        <begin position="27"/>
        <end position="270"/>
    </location>
</feature>
<dbReference type="SMART" id="SM00062">
    <property type="entry name" value="PBPb"/>
    <property type="match status" value="1"/>
</dbReference>
<feature type="domain" description="Solute-binding protein family 3/N-terminal" evidence="3">
    <location>
        <begin position="38"/>
        <end position="262"/>
    </location>
</feature>
<evidence type="ECO:0000259" key="3">
    <source>
        <dbReference type="SMART" id="SM00062"/>
    </source>
</evidence>
<evidence type="ECO:0000313" key="6">
    <source>
        <dbReference type="Proteomes" id="UP000019488"/>
    </source>
</evidence>
<dbReference type="PANTHER" id="PTHR35936">
    <property type="entry name" value="MEMBRANE-BOUND LYTIC MUREIN TRANSGLYCOSYLASE F"/>
    <property type="match status" value="1"/>
</dbReference>
<dbReference type="SUPFAM" id="SSF53850">
    <property type="entry name" value="Periplasmic binding protein-like II"/>
    <property type="match status" value="1"/>
</dbReference>
<evidence type="ECO:0000256" key="1">
    <source>
        <dbReference type="ARBA" id="ARBA00022729"/>
    </source>
</evidence>
<reference evidence="5 7" key="2">
    <citation type="journal article" date="2015" name="Genome Announc.">
        <title>Expanding the biotechnology potential of lactobacilli through comparative genomics of 213 strains and associated genera.</title>
        <authorList>
            <person name="Sun Z."/>
            <person name="Harris H.M."/>
            <person name="McCann A."/>
            <person name="Guo C."/>
            <person name="Argimon S."/>
            <person name="Zhang W."/>
            <person name="Yang X."/>
            <person name="Jeffery I.B."/>
            <person name="Cooney J.C."/>
            <person name="Kagawa T.F."/>
            <person name="Liu W."/>
            <person name="Song Y."/>
            <person name="Salvetti E."/>
            <person name="Wrobel A."/>
            <person name="Rasinkangas P."/>
            <person name="Parkhill J."/>
            <person name="Rea M.C."/>
            <person name="O'Sullivan O."/>
            <person name="Ritari J."/>
            <person name="Douillard F.P."/>
            <person name="Paul Ross R."/>
            <person name="Yang R."/>
            <person name="Briner A.E."/>
            <person name="Felis G.E."/>
            <person name="de Vos W.M."/>
            <person name="Barrangou R."/>
            <person name="Klaenhammer T.R."/>
            <person name="Caufield P.W."/>
            <person name="Cui Y."/>
            <person name="Zhang H."/>
            <person name="O'Toole P.W."/>
        </authorList>
    </citation>
    <scope>NUCLEOTIDE SEQUENCE [LARGE SCALE GENOMIC DNA]</scope>
    <source>
        <strain evidence="5 7">DSM 18382</strain>
    </source>
</reference>
<dbReference type="Proteomes" id="UP000051966">
    <property type="component" value="Unassembled WGS sequence"/>
</dbReference>
<comment type="caution">
    <text evidence="4">The sequence shown here is derived from an EMBL/GenBank/DDBJ whole genome shotgun (WGS) entry which is preliminary data.</text>
</comment>
<dbReference type="RefSeq" id="WP_035180816.1">
    <property type="nucleotide sequence ID" value="NZ_AZFY01000106.1"/>
</dbReference>
<dbReference type="Gene3D" id="3.40.190.10">
    <property type="entry name" value="Periplasmic binding protein-like II"/>
    <property type="match status" value="2"/>
</dbReference>
<reference evidence="4" key="1">
    <citation type="journal article" date="2014" name="Genome Announc.">
        <title>Draft Genome Sequences of Two Lactobacillus Strains, L. farraginis JCM 14108T and L. composti JCM 14202T, Isolated from Compost of Distilled Shochu Residue.</title>
        <authorList>
            <person name="Yuki M."/>
            <person name="Oshima K."/>
            <person name="Suda W."/>
            <person name="Kitahara M."/>
            <person name="Kitamura K."/>
            <person name="Iida T."/>
            <person name="Hattori M."/>
            <person name="Ohkuma M."/>
        </authorList>
    </citation>
    <scope>NUCLEOTIDE SEQUENCE [LARGE SCALE GENOMIC DNA]</scope>
    <source>
        <strain evidence="4">JCM 14108</strain>
    </source>
</reference>
<feature type="signal peptide" evidence="2">
    <location>
        <begin position="1"/>
        <end position="26"/>
    </location>
</feature>
<keyword evidence="7" id="KW-1185">Reference proteome</keyword>
<accession>X0PBN3</accession>
<dbReference type="InterPro" id="IPR001638">
    <property type="entry name" value="Solute-binding_3/MltF_N"/>
</dbReference>
<proteinExistence type="predicted"/>
<sequence length="270" mass="29759">MKKLFGFIGSLMVVGLLLAGCSTSKADNSVKKIQDKKTLIVGTSADYAPFEFPIVKNGHKEIVGYDILLSKKIADSLGVKLKIVNTEFPSLISELQDNKVDLILAGMVSTPQRKKAVAFSKSYYTVKNQLLVNRKDANKYHTTADLKGKSVGAQQSTTQESIVKSQIKGSQPVIESNLTSLATELGQGKLDGLVVENEIADNYVTTYPKKYAISNVTLNTPKNFRYINVATRKSDKKLLKKVNSEITKLQKSGELTKMFKQAQTIQAKYK</sequence>
<dbReference type="EMBL" id="AZFY01000106">
    <property type="protein sequence ID" value="KRM05837.1"/>
    <property type="molecule type" value="Genomic_DNA"/>
</dbReference>
<dbReference type="EMBL" id="BAKI01000038">
    <property type="protein sequence ID" value="GAF37584.1"/>
    <property type="molecule type" value="Genomic_DNA"/>
</dbReference>
<evidence type="ECO:0000256" key="2">
    <source>
        <dbReference type="SAM" id="SignalP"/>
    </source>
</evidence>
<dbReference type="PROSITE" id="PS51257">
    <property type="entry name" value="PROKAR_LIPOPROTEIN"/>
    <property type="match status" value="1"/>
</dbReference>
<dbReference type="Proteomes" id="UP000019488">
    <property type="component" value="Unassembled WGS sequence"/>
</dbReference>
<evidence type="ECO:0000313" key="7">
    <source>
        <dbReference type="Proteomes" id="UP000051966"/>
    </source>
</evidence>
<dbReference type="Pfam" id="PF00497">
    <property type="entry name" value="SBP_bac_3"/>
    <property type="match status" value="1"/>
</dbReference>
<dbReference type="PATRIC" id="fig|1423743.5.peg.696"/>
<gene>
    <name evidence="5" type="ORF">FD41_GL000682</name>
    <name evidence="4" type="ORF">JCM14108_2637</name>
</gene>
<dbReference type="OrthoDB" id="9774451at2"/>
<evidence type="ECO:0000313" key="4">
    <source>
        <dbReference type="EMBL" id="GAF37584.1"/>
    </source>
</evidence>